<dbReference type="AlphaFoldDB" id="A0A5J5F401"/>
<dbReference type="EMBL" id="VXIS01000038">
    <property type="protein sequence ID" value="KAA8911211.1"/>
    <property type="molecule type" value="Genomic_DNA"/>
</dbReference>
<keyword evidence="4" id="KW-1185">Reference proteome</keyword>
<reference evidence="3 4" key="1">
    <citation type="submission" date="2019-09" db="EMBL/GenBank/DDBJ databases">
        <title>Draft genome of the ectomycorrhizal ascomycete Sphaerosporella brunnea.</title>
        <authorList>
            <consortium name="DOE Joint Genome Institute"/>
            <person name="Benucci G.M."/>
            <person name="Marozzi G."/>
            <person name="Antonielli L."/>
            <person name="Sanchez S."/>
            <person name="Marco P."/>
            <person name="Wang X."/>
            <person name="Falini L.B."/>
            <person name="Barry K."/>
            <person name="Haridas S."/>
            <person name="Lipzen A."/>
            <person name="Labutti K."/>
            <person name="Grigoriev I.V."/>
            <person name="Murat C."/>
            <person name="Martin F."/>
            <person name="Albertini E."/>
            <person name="Donnini D."/>
            <person name="Bonito G."/>
        </authorList>
    </citation>
    <scope>NUCLEOTIDE SEQUENCE [LARGE SCALE GENOMIC DNA]</scope>
    <source>
        <strain evidence="3 4">Sb_GMNB300</strain>
    </source>
</reference>
<name>A0A5J5F401_9PEZI</name>
<dbReference type="OrthoDB" id="10265193at2759"/>
<keyword evidence="2" id="KW-1133">Transmembrane helix</keyword>
<keyword evidence="2" id="KW-0472">Membrane</keyword>
<organism evidence="3 4">
    <name type="scientific">Sphaerosporella brunnea</name>
    <dbReference type="NCBI Taxonomy" id="1250544"/>
    <lineage>
        <taxon>Eukaryota</taxon>
        <taxon>Fungi</taxon>
        <taxon>Dikarya</taxon>
        <taxon>Ascomycota</taxon>
        <taxon>Pezizomycotina</taxon>
        <taxon>Pezizomycetes</taxon>
        <taxon>Pezizales</taxon>
        <taxon>Pyronemataceae</taxon>
        <taxon>Sphaerosporella</taxon>
    </lineage>
</organism>
<gene>
    <name evidence="3" type="ORF">FN846DRAFT_887938</name>
</gene>
<dbReference type="Proteomes" id="UP000326924">
    <property type="component" value="Unassembled WGS sequence"/>
</dbReference>
<proteinExistence type="predicted"/>
<protein>
    <submittedName>
        <fullName evidence="3">Uncharacterized protein</fullName>
    </submittedName>
</protein>
<dbReference type="InParanoid" id="A0A5J5F401"/>
<feature type="region of interest" description="Disordered" evidence="1">
    <location>
        <begin position="1"/>
        <end position="26"/>
    </location>
</feature>
<sequence>MATAADPLGSDVGLLDSDPLGFDPDRDYSKGDRLKIAVAEYDRQLKAYKSGGPGMGIVHHDCNWLMSEIAVATGAPRLGLLLLIDVAMQIAWAVTYVGYKAWRRGKRVHAHNKYL</sequence>
<comment type="caution">
    <text evidence="3">The sequence shown here is derived from an EMBL/GenBank/DDBJ whole genome shotgun (WGS) entry which is preliminary data.</text>
</comment>
<evidence type="ECO:0000313" key="3">
    <source>
        <dbReference type="EMBL" id="KAA8911211.1"/>
    </source>
</evidence>
<accession>A0A5J5F401</accession>
<evidence type="ECO:0000313" key="4">
    <source>
        <dbReference type="Proteomes" id="UP000326924"/>
    </source>
</evidence>
<keyword evidence="2" id="KW-0812">Transmembrane</keyword>
<evidence type="ECO:0000256" key="2">
    <source>
        <dbReference type="SAM" id="Phobius"/>
    </source>
</evidence>
<evidence type="ECO:0000256" key="1">
    <source>
        <dbReference type="SAM" id="MobiDB-lite"/>
    </source>
</evidence>
<feature type="transmembrane region" description="Helical" evidence="2">
    <location>
        <begin position="78"/>
        <end position="99"/>
    </location>
</feature>